<evidence type="ECO:0000313" key="2">
    <source>
        <dbReference type="EMBL" id="GAA0913483.1"/>
    </source>
</evidence>
<dbReference type="EMBL" id="BAAAHQ010000001">
    <property type="protein sequence ID" value="GAA0913483.1"/>
    <property type="molecule type" value="Genomic_DNA"/>
</dbReference>
<feature type="compositionally biased region" description="Gly residues" evidence="1">
    <location>
        <begin position="595"/>
        <end position="608"/>
    </location>
</feature>
<feature type="region of interest" description="Disordered" evidence="1">
    <location>
        <begin position="236"/>
        <end position="295"/>
    </location>
</feature>
<proteinExistence type="predicted"/>
<feature type="compositionally biased region" description="Basic and acidic residues" evidence="1">
    <location>
        <begin position="246"/>
        <end position="256"/>
    </location>
</feature>
<dbReference type="Proteomes" id="UP001501578">
    <property type="component" value="Unassembled WGS sequence"/>
</dbReference>
<accession>A0ABN1NPA4</accession>
<protein>
    <submittedName>
        <fullName evidence="2">Uncharacterized protein</fullName>
    </submittedName>
</protein>
<evidence type="ECO:0000256" key="1">
    <source>
        <dbReference type="SAM" id="MobiDB-lite"/>
    </source>
</evidence>
<keyword evidence="3" id="KW-1185">Reference proteome</keyword>
<comment type="caution">
    <text evidence="2">The sequence shown here is derived from an EMBL/GenBank/DDBJ whole genome shotgun (WGS) entry which is preliminary data.</text>
</comment>
<reference evidence="2 3" key="1">
    <citation type="journal article" date="2019" name="Int. J. Syst. Evol. Microbiol.">
        <title>The Global Catalogue of Microorganisms (GCM) 10K type strain sequencing project: providing services to taxonomists for standard genome sequencing and annotation.</title>
        <authorList>
            <consortium name="The Broad Institute Genomics Platform"/>
            <consortium name="The Broad Institute Genome Sequencing Center for Infectious Disease"/>
            <person name="Wu L."/>
            <person name="Ma J."/>
        </authorList>
    </citation>
    <scope>NUCLEOTIDE SEQUENCE [LARGE SCALE GENOMIC DNA]</scope>
    <source>
        <strain evidence="2 3">JCM 11136</strain>
    </source>
</reference>
<gene>
    <name evidence="2" type="ORF">GCM10009560_05680</name>
</gene>
<feature type="compositionally biased region" description="Basic and acidic residues" evidence="1">
    <location>
        <begin position="578"/>
        <end position="590"/>
    </location>
</feature>
<sequence>MGDASAVSARVADTPQQRVRRERLTQAQEQTLVDAVLAGPSATLGHPAPAPRGSSRNTPHGSPHSPPVRAATDAAGRTPAPASSAGAPASAPPGSADAVADPQALVSSGTWHSGASMAMWTWETLASYVAQAYGIALSAQKLRRTLVRLGLWPGRGIASRRTLRRRAPGWWDHDLETARKQAESCGATLLVTRLLPLPRQRRLLVAHASGPIGTTWFTILDPARTSEDDLSQVITTLEEPEGDTADGLRRTPDAKSVRAPGEGPAATDTVAETPGGNPSKTPGDTKAPVRAPGDRAGGWYSPIEALLVAEFGTPLVLVTEPGSAAGSRVFRAVGGQISLFPMPDDPRSQLRAAALTLSQARAWLSRRQDEHKAATTASAADREHEQAVRRSLCERVAMARLAGADVGHIASAAGLTRNDVHNICKRTPAADTGIPQSVLLAELEDLAAGWRRAGERTRKGRETRDRAADGYRSARRWAQTAREARDEMIVLCHASERLSLEEIARLAGVSITLVHLVVTAEGAGPGSVPASKRLARDNGTPPARRPARDPASGRGETKAPDASPRTPERPWPPTGNRGESRPARGRREDGPASGPAGGTAAGTVGGTADGDVLAALDRAVMTWRREQNRLDALRAERDRRADVCREIRRRESQVRRERDEAIRDCHLAGVPGVRIAHEVGLELAGTLSRLRGGVAPADAVLDEDGHLARLREVGARWRAVRGELERGTTVLAHVEEGRRLSGAALARLRRERDKALRACRGAGVTLAALSARTGLDSRTIREATS</sequence>
<organism evidence="2 3">
    <name type="scientific">Nonomuraea longicatena</name>
    <dbReference type="NCBI Taxonomy" id="83682"/>
    <lineage>
        <taxon>Bacteria</taxon>
        <taxon>Bacillati</taxon>
        <taxon>Actinomycetota</taxon>
        <taxon>Actinomycetes</taxon>
        <taxon>Streptosporangiales</taxon>
        <taxon>Streptosporangiaceae</taxon>
        <taxon>Nonomuraea</taxon>
    </lineage>
</organism>
<evidence type="ECO:0000313" key="3">
    <source>
        <dbReference type="Proteomes" id="UP001501578"/>
    </source>
</evidence>
<feature type="region of interest" description="Disordered" evidence="1">
    <location>
        <begin position="1"/>
        <end position="99"/>
    </location>
</feature>
<feature type="region of interest" description="Disordered" evidence="1">
    <location>
        <begin position="522"/>
        <end position="608"/>
    </location>
</feature>
<feature type="compositionally biased region" description="Low complexity" evidence="1">
    <location>
        <begin position="74"/>
        <end position="99"/>
    </location>
</feature>
<name>A0ABN1NPA4_9ACTN</name>